<gene>
    <name evidence="1" type="ORF">Pla52o_08070</name>
</gene>
<proteinExistence type="predicted"/>
<reference evidence="1 2" key="1">
    <citation type="submission" date="2019-02" db="EMBL/GenBank/DDBJ databases">
        <title>Deep-cultivation of Planctomycetes and their phenomic and genomic characterization uncovers novel biology.</title>
        <authorList>
            <person name="Wiegand S."/>
            <person name="Jogler M."/>
            <person name="Boedeker C."/>
            <person name="Pinto D."/>
            <person name="Vollmers J."/>
            <person name="Rivas-Marin E."/>
            <person name="Kohn T."/>
            <person name="Peeters S.H."/>
            <person name="Heuer A."/>
            <person name="Rast P."/>
            <person name="Oberbeckmann S."/>
            <person name="Bunk B."/>
            <person name="Jeske O."/>
            <person name="Meyerdierks A."/>
            <person name="Storesund J.E."/>
            <person name="Kallscheuer N."/>
            <person name="Luecker S."/>
            <person name="Lage O.M."/>
            <person name="Pohl T."/>
            <person name="Merkel B.J."/>
            <person name="Hornburger P."/>
            <person name="Mueller R.-W."/>
            <person name="Bruemmer F."/>
            <person name="Labrenz M."/>
            <person name="Spormann A.M."/>
            <person name="Op Den Camp H."/>
            <person name="Overmann J."/>
            <person name="Amann R."/>
            <person name="Jetten M.S.M."/>
            <person name="Mascher T."/>
            <person name="Medema M.H."/>
            <person name="Devos D.P."/>
            <person name="Kaster A.-K."/>
            <person name="Ovreas L."/>
            <person name="Rohde M."/>
            <person name="Galperin M.Y."/>
            <person name="Jogler C."/>
        </authorList>
    </citation>
    <scope>NUCLEOTIDE SEQUENCE [LARGE SCALE GENOMIC DNA]</scope>
    <source>
        <strain evidence="1 2">Pla52o</strain>
    </source>
</reference>
<dbReference type="AlphaFoldDB" id="A0A5C6CU79"/>
<sequence length="498" mass="55092">MGQFFFDVPETAQDFISRSLWKDAYISGIEGVPWQSRNEFDGSRLTITRGIESSGKLYLACPIEGVGYCTLNTCSLRPLQETHLLPLELARGSCYRARIQSDAWERAGLTLSSRFLDLLSEGTERFLEAAQRRGDPAVASEFAIEAISILEQANAELGDSYAVQSIAFRKQRETQIGTLLGAAVIPPSPTDSEHEPTYCSAFNSAAVRLSWADIETDSGRFDWDAAEASIRWCASKGLRVIGGPLLDFRERLMPHWLYLLEDDFESLLQSVCHFAERTVMKLRGSVQLWNCASGLNTPGPLKLDDEQVMRLAVGILQTVRRNDPNTPAIMMFDQPFGEYLAKDRDGISPLHFADAIARSGLGMAGLGLEIRINYASGATLPRSAIDFGQMIDRWGTLGMPLLVQLAIPGDRGPDEKAVYPLETLPATASELDLSSEQLRIASPLIRTLLAKHIVHGIVWDGWSDALPHVLSHSGLIDADNKPRPLLDYLTRVRRDFLA</sequence>
<dbReference type="EMBL" id="SJPT01000001">
    <property type="protein sequence ID" value="TWU26951.1"/>
    <property type="molecule type" value="Genomic_DNA"/>
</dbReference>
<organism evidence="1 2">
    <name type="scientific">Novipirellula galeiformis</name>
    <dbReference type="NCBI Taxonomy" id="2528004"/>
    <lineage>
        <taxon>Bacteria</taxon>
        <taxon>Pseudomonadati</taxon>
        <taxon>Planctomycetota</taxon>
        <taxon>Planctomycetia</taxon>
        <taxon>Pirellulales</taxon>
        <taxon>Pirellulaceae</taxon>
        <taxon>Novipirellula</taxon>
    </lineage>
</organism>
<evidence type="ECO:0000313" key="1">
    <source>
        <dbReference type="EMBL" id="TWU26951.1"/>
    </source>
</evidence>
<dbReference type="SUPFAM" id="SSF51445">
    <property type="entry name" value="(Trans)glycosidases"/>
    <property type="match status" value="1"/>
</dbReference>
<dbReference type="RefSeq" id="WP_146593212.1">
    <property type="nucleotide sequence ID" value="NZ_SJPT01000001.1"/>
</dbReference>
<dbReference type="Gene3D" id="3.20.20.80">
    <property type="entry name" value="Glycosidases"/>
    <property type="match status" value="1"/>
</dbReference>
<evidence type="ECO:0008006" key="3">
    <source>
        <dbReference type="Google" id="ProtNLM"/>
    </source>
</evidence>
<accession>A0A5C6CU79</accession>
<protein>
    <recommendedName>
        <fullName evidence="3">GH10 domain-containing protein</fullName>
    </recommendedName>
</protein>
<dbReference type="InterPro" id="IPR017853">
    <property type="entry name" value="GH"/>
</dbReference>
<evidence type="ECO:0000313" key="2">
    <source>
        <dbReference type="Proteomes" id="UP000316304"/>
    </source>
</evidence>
<dbReference type="Proteomes" id="UP000316304">
    <property type="component" value="Unassembled WGS sequence"/>
</dbReference>
<dbReference type="OrthoDB" id="290971at2"/>
<comment type="caution">
    <text evidence="1">The sequence shown here is derived from an EMBL/GenBank/DDBJ whole genome shotgun (WGS) entry which is preliminary data.</text>
</comment>
<name>A0A5C6CU79_9BACT</name>
<keyword evidence="2" id="KW-1185">Reference proteome</keyword>